<keyword evidence="2" id="KW-1185">Reference proteome</keyword>
<name>A0A3P7JNG6_STRVU</name>
<feature type="non-terminal residue" evidence="1">
    <location>
        <position position="281"/>
    </location>
</feature>
<proteinExistence type="predicted"/>
<evidence type="ECO:0000313" key="2">
    <source>
        <dbReference type="Proteomes" id="UP000270094"/>
    </source>
</evidence>
<dbReference type="AlphaFoldDB" id="A0A3P7JNG6"/>
<protein>
    <submittedName>
        <fullName evidence="1">Uncharacterized protein</fullName>
    </submittedName>
</protein>
<dbReference type="Proteomes" id="UP000270094">
    <property type="component" value="Unassembled WGS sequence"/>
</dbReference>
<accession>A0A3P7JNG6</accession>
<reference evidence="1 2" key="1">
    <citation type="submission" date="2018-11" db="EMBL/GenBank/DDBJ databases">
        <authorList>
            <consortium name="Pathogen Informatics"/>
        </authorList>
    </citation>
    <scope>NUCLEOTIDE SEQUENCE [LARGE SCALE GENOMIC DNA]</scope>
</reference>
<organism evidence="1 2">
    <name type="scientific">Strongylus vulgaris</name>
    <name type="common">Blood worm</name>
    <dbReference type="NCBI Taxonomy" id="40348"/>
    <lineage>
        <taxon>Eukaryota</taxon>
        <taxon>Metazoa</taxon>
        <taxon>Ecdysozoa</taxon>
        <taxon>Nematoda</taxon>
        <taxon>Chromadorea</taxon>
        <taxon>Rhabditida</taxon>
        <taxon>Rhabditina</taxon>
        <taxon>Rhabditomorpha</taxon>
        <taxon>Strongyloidea</taxon>
        <taxon>Strongylidae</taxon>
        <taxon>Strongylus</taxon>
    </lineage>
</organism>
<dbReference type="OrthoDB" id="5873302at2759"/>
<gene>
    <name evidence="1" type="ORF">SVUK_LOCUS17421</name>
</gene>
<evidence type="ECO:0000313" key="1">
    <source>
        <dbReference type="EMBL" id="VDM82423.1"/>
    </source>
</evidence>
<sequence length="281" mass="31697">MTIVSMVDEQFQSRSQKIVTLLFTAFKRDEGVLNGNDLLIILKLFYRVLLFTAPAQDMILLENVYITSKTLIDKYGSTLIQSRALLDKIGPWAGCLLHDHRSAVIATIIQLHYESHLELEGQQVTEAIQLLFVPFLRSNLLYQNLGAAIILNEWASVYRESLNKSNLLYQNLGAAIILNEWASVYRESLNKGVQLDPPLTLLQICDTFLRAPAKNYDELTSAVNHLTMDCKEFVDYCISRGVDRNKLIMGDSVSVEEISKMAFDLCLPGLKAPNHIESLTT</sequence>
<dbReference type="EMBL" id="UYYB01117633">
    <property type="protein sequence ID" value="VDM82423.1"/>
    <property type="molecule type" value="Genomic_DNA"/>
</dbReference>